<dbReference type="Proteomes" id="UP000663090">
    <property type="component" value="Chromosome"/>
</dbReference>
<dbReference type="RefSeq" id="WP_206718867.1">
    <property type="nucleotide sequence ID" value="NZ_CP071091.1"/>
</dbReference>
<organism evidence="1 2">
    <name type="scientific">Myxococcus landrumensis</name>
    <dbReference type="NCBI Taxonomy" id="2813577"/>
    <lineage>
        <taxon>Bacteria</taxon>
        <taxon>Pseudomonadati</taxon>
        <taxon>Myxococcota</taxon>
        <taxon>Myxococcia</taxon>
        <taxon>Myxococcales</taxon>
        <taxon>Cystobacterineae</taxon>
        <taxon>Myxococcaceae</taxon>
        <taxon>Myxococcus</taxon>
    </lineage>
</organism>
<name>A0ABX7NFR3_9BACT</name>
<evidence type="ECO:0000313" key="2">
    <source>
        <dbReference type="Proteomes" id="UP000663090"/>
    </source>
</evidence>
<gene>
    <name evidence="1" type="ORF">JY572_14730</name>
</gene>
<dbReference type="EMBL" id="CP071091">
    <property type="protein sequence ID" value="QSQ17233.1"/>
    <property type="molecule type" value="Genomic_DNA"/>
</dbReference>
<protein>
    <submittedName>
        <fullName evidence="1">Uncharacterized protein</fullName>
    </submittedName>
</protein>
<proteinExistence type="predicted"/>
<keyword evidence="2" id="KW-1185">Reference proteome</keyword>
<reference evidence="1 2" key="1">
    <citation type="submission" date="2021-02" db="EMBL/GenBank/DDBJ databases">
        <title>De Novo genome assembly of isolated myxobacteria.</title>
        <authorList>
            <person name="Stevens D.C."/>
        </authorList>
    </citation>
    <scope>NUCLEOTIDE SEQUENCE [LARGE SCALE GENOMIC DNA]</scope>
    <source>
        <strain evidence="1 2">SCHIC003</strain>
    </source>
</reference>
<accession>A0ABX7NFR3</accession>
<sequence length="107" mass="11830">MTLLGHTFRHTFHLAKHVSTNAGGESEYAAPEPHSCRYQGATKRIVASDGSERVTEAVLYTAVEVHPQDYVYPPGADLDDYGAGRCPLRVTPRNNLAGELDHYEVYL</sequence>
<evidence type="ECO:0000313" key="1">
    <source>
        <dbReference type="EMBL" id="QSQ17233.1"/>
    </source>
</evidence>